<comment type="caution">
    <text evidence="2">The sequence shown here is derived from an EMBL/GenBank/DDBJ whole genome shotgun (WGS) entry which is preliminary data.</text>
</comment>
<accession>A0AAN6Y7S0</accession>
<dbReference type="EMBL" id="MU858118">
    <property type="protein sequence ID" value="KAK4212911.1"/>
    <property type="molecule type" value="Genomic_DNA"/>
</dbReference>
<gene>
    <name evidence="2" type="ORF">QBC37DRAFT_183463</name>
</gene>
<keyword evidence="1" id="KW-1133">Transmembrane helix</keyword>
<reference evidence="2" key="2">
    <citation type="submission" date="2023-05" db="EMBL/GenBank/DDBJ databases">
        <authorList>
            <consortium name="Lawrence Berkeley National Laboratory"/>
            <person name="Steindorff A."/>
            <person name="Hensen N."/>
            <person name="Bonometti L."/>
            <person name="Westerberg I."/>
            <person name="Brannstrom I.O."/>
            <person name="Guillou S."/>
            <person name="Cros-Aarteil S."/>
            <person name="Calhoun S."/>
            <person name="Haridas S."/>
            <person name="Kuo A."/>
            <person name="Mondo S."/>
            <person name="Pangilinan J."/>
            <person name="Riley R."/>
            <person name="Labutti K."/>
            <person name="Andreopoulos B."/>
            <person name="Lipzen A."/>
            <person name="Chen C."/>
            <person name="Yanf M."/>
            <person name="Daum C."/>
            <person name="Ng V."/>
            <person name="Clum A."/>
            <person name="Ohm R."/>
            <person name="Martin F."/>
            <person name="Silar P."/>
            <person name="Natvig D."/>
            <person name="Lalanne C."/>
            <person name="Gautier V."/>
            <person name="Ament-Velasquez S.L."/>
            <person name="Kruys A."/>
            <person name="Hutchinson M.I."/>
            <person name="Powell A.J."/>
            <person name="Barry K."/>
            <person name="Miller A.N."/>
            <person name="Grigoriev I.V."/>
            <person name="Debuchy R."/>
            <person name="Gladieux P."/>
            <person name="Thoren M.H."/>
            <person name="Johannesson H."/>
        </authorList>
    </citation>
    <scope>NUCLEOTIDE SEQUENCE</scope>
    <source>
        <strain evidence="2">PSN293</strain>
    </source>
</reference>
<keyword evidence="1" id="KW-0472">Membrane</keyword>
<proteinExistence type="predicted"/>
<organism evidence="2 3">
    <name type="scientific">Rhypophila decipiens</name>
    <dbReference type="NCBI Taxonomy" id="261697"/>
    <lineage>
        <taxon>Eukaryota</taxon>
        <taxon>Fungi</taxon>
        <taxon>Dikarya</taxon>
        <taxon>Ascomycota</taxon>
        <taxon>Pezizomycotina</taxon>
        <taxon>Sordariomycetes</taxon>
        <taxon>Sordariomycetidae</taxon>
        <taxon>Sordariales</taxon>
        <taxon>Naviculisporaceae</taxon>
        <taxon>Rhypophila</taxon>
    </lineage>
</organism>
<name>A0AAN6Y7S0_9PEZI</name>
<reference evidence="2" key="1">
    <citation type="journal article" date="2023" name="Mol. Phylogenet. Evol.">
        <title>Genome-scale phylogeny and comparative genomics of the fungal order Sordariales.</title>
        <authorList>
            <person name="Hensen N."/>
            <person name="Bonometti L."/>
            <person name="Westerberg I."/>
            <person name="Brannstrom I.O."/>
            <person name="Guillou S."/>
            <person name="Cros-Aarteil S."/>
            <person name="Calhoun S."/>
            <person name="Haridas S."/>
            <person name="Kuo A."/>
            <person name="Mondo S."/>
            <person name="Pangilinan J."/>
            <person name="Riley R."/>
            <person name="LaButti K."/>
            <person name="Andreopoulos B."/>
            <person name="Lipzen A."/>
            <person name="Chen C."/>
            <person name="Yan M."/>
            <person name="Daum C."/>
            <person name="Ng V."/>
            <person name="Clum A."/>
            <person name="Steindorff A."/>
            <person name="Ohm R.A."/>
            <person name="Martin F."/>
            <person name="Silar P."/>
            <person name="Natvig D.O."/>
            <person name="Lalanne C."/>
            <person name="Gautier V."/>
            <person name="Ament-Velasquez S.L."/>
            <person name="Kruys A."/>
            <person name="Hutchinson M.I."/>
            <person name="Powell A.J."/>
            <person name="Barry K."/>
            <person name="Miller A.N."/>
            <person name="Grigoriev I.V."/>
            <person name="Debuchy R."/>
            <person name="Gladieux P."/>
            <person name="Hiltunen Thoren M."/>
            <person name="Johannesson H."/>
        </authorList>
    </citation>
    <scope>NUCLEOTIDE SEQUENCE</scope>
    <source>
        <strain evidence="2">PSN293</strain>
    </source>
</reference>
<dbReference type="Proteomes" id="UP001301769">
    <property type="component" value="Unassembled WGS sequence"/>
</dbReference>
<sequence length="137" mass="15819">MATQSLMSVMTLLTLCYNTAVPFTAWSLLVTIKLLARHIPLTRQDTPDNPKGFHFLAVVSLDITMCFCLPFFPCKTTGCDRKLVESRRVRIVEYRANGRRHSRKGHVETRVGFCFFLFLFPANPFPWDNLDFSGVWR</sequence>
<keyword evidence="1" id="KW-0812">Transmembrane</keyword>
<evidence type="ECO:0000313" key="3">
    <source>
        <dbReference type="Proteomes" id="UP001301769"/>
    </source>
</evidence>
<dbReference type="AlphaFoldDB" id="A0AAN6Y7S0"/>
<evidence type="ECO:0000256" key="1">
    <source>
        <dbReference type="SAM" id="Phobius"/>
    </source>
</evidence>
<feature type="transmembrane region" description="Helical" evidence="1">
    <location>
        <begin position="52"/>
        <end position="72"/>
    </location>
</feature>
<feature type="transmembrane region" description="Helical" evidence="1">
    <location>
        <begin position="12"/>
        <end position="32"/>
    </location>
</feature>
<protein>
    <submittedName>
        <fullName evidence="2">Uncharacterized protein</fullName>
    </submittedName>
</protein>
<keyword evidence="3" id="KW-1185">Reference proteome</keyword>
<evidence type="ECO:0000313" key="2">
    <source>
        <dbReference type="EMBL" id="KAK4212911.1"/>
    </source>
</evidence>